<evidence type="ECO:0000313" key="6">
    <source>
        <dbReference type="Proteomes" id="UP001434337"/>
    </source>
</evidence>
<dbReference type="Gene3D" id="3.40.190.10">
    <property type="entry name" value="Periplasmic binding protein-like II"/>
    <property type="match status" value="2"/>
</dbReference>
<protein>
    <submittedName>
        <fullName evidence="5">Sugar ABC transporter substrate-binding protein</fullName>
    </submittedName>
</protein>
<proteinExistence type="inferred from homology"/>
<accession>A0ABZ3C813</accession>
<gene>
    <name evidence="5" type="ORF">PCC79_01525</name>
</gene>
<comment type="similarity">
    <text evidence="1">Belongs to the bacterial solute-binding protein 1 family.</text>
</comment>
<name>A0ABZ3C813_9ACTN</name>
<dbReference type="EMBL" id="CP115965">
    <property type="protein sequence ID" value="WZW98919.1"/>
    <property type="molecule type" value="Genomic_DNA"/>
</dbReference>
<dbReference type="InterPro" id="IPR006059">
    <property type="entry name" value="SBP"/>
</dbReference>
<keyword evidence="3 4" id="KW-0732">Signal</keyword>
<dbReference type="PROSITE" id="PS51257">
    <property type="entry name" value="PROKAR_LIPOPROTEIN"/>
    <property type="match status" value="1"/>
</dbReference>
<sequence>MKTRKRALVGLTVALALFGTAACGRAETTPGDQAPAQEVTEGAATGTLTVWAMGVEGEELPGLVEGFKAENPDVTVNVTAVPWDSAHDRFTAAIAAGTTPDVAQVGTTWMGEFVGLNALDPTPDLIDPSMFFEGAQSTTEVDGTSYAVPWYVETRLLYYRTDIAEAAGITEAPATWDDLKAMATAMKGAEGVRWPISLLPGGTGSWQTVLPLMWSNGGQVVNDDQTAFTFDTPENVEALQYYQSFFTEGLANTAPTSGTTEADFVSGAVPMFISGPWMMSSVENLGGEGFADQYAVAEMPTKVTNASFIGGSNLAVFSASENRDAAWKLVDYLTQEETQIEWFDMTSDLPSVQSAWDDAALQSDEKLATFGAQLETAYAPPAIQTWEQVANAFDAEVERVTITGSDAAAGLSALQQEATSIGMG</sequence>
<dbReference type="PANTHER" id="PTHR30061:SF50">
    <property type="entry name" value="MALTOSE_MALTODEXTRIN-BINDING PERIPLASMIC PROTEIN"/>
    <property type="match status" value="1"/>
</dbReference>
<dbReference type="PANTHER" id="PTHR30061">
    <property type="entry name" value="MALTOSE-BINDING PERIPLASMIC PROTEIN"/>
    <property type="match status" value="1"/>
</dbReference>
<reference evidence="5 6" key="1">
    <citation type="journal article" date="2023" name="Environ Microbiome">
        <title>A coral-associated actinobacterium mitigates coral bleaching under heat stress.</title>
        <authorList>
            <person name="Li J."/>
            <person name="Zou Y."/>
            <person name="Li Q."/>
            <person name="Zhang J."/>
            <person name="Bourne D.G."/>
            <person name="Lyu Y."/>
            <person name="Liu C."/>
            <person name="Zhang S."/>
        </authorList>
    </citation>
    <scope>NUCLEOTIDE SEQUENCE [LARGE SCALE GENOMIC DNA]</scope>
    <source>
        <strain evidence="5 6">SCSIO 13291</strain>
    </source>
</reference>
<evidence type="ECO:0000256" key="4">
    <source>
        <dbReference type="SAM" id="SignalP"/>
    </source>
</evidence>
<evidence type="ECO:0000256" key="1">
    <source>
        <dbReference type="ARBA" id="ARBA00008520"/>
    </source>
</evidence>
<evidence type="ECO:0000256" key="3">
    <source>
        <dbReference type="ARBA" id="ARBA00022729"/>
    </source>
</evidence>
<keyword evidence="2" id="KW-0813">Transport</keyword>
<evidence type="ECO:0000256" key="2">
    <source>
        <dbReference type="ARBA" id="ARBA00022448"/>
    </source>
</evidence>
<keyword evidence="6" id="KW-1185">Reference proteome</keyword>
<dbReference type="SUPFAM" id="SSF53850">
    <property type="entry name" value="Periplasmic binding protein-like II"/>
    <property type="match status" value="1"/>
</dbReference>
<organism evidence="5 6">
    <name type="scientific">Propioniciclava soli</name>
    <dbReference type="NCBI Taxonomy" id="2775081"/>
    <lineage>
        <taxon>Bacteria</taxon>
        <taxon>Bacillati</taxon>
        <taxon>Actinomycetota</taxon>
        <taxon>Actinomycetes</taxon>
        <taxon>Propionibacteriales</taxon>
        <taxon>Propionibacteriaceae</taxon>
        <taxon>Propioniciclava</taxon>
    </lineage>
</organism>
<dbReference type="Pfam" id="PF01547">
    <property type="entry name" value="SBP_bac_1"/>
    <property type="match status" value="1"/>
</dbReference>
<feature type="signal peptide" evidence="4">
    <location>
        <begin position="1"/>
        <end position="26"/>
    </location>
</feature>
<evidence type="ECO:0000313" key="5">
    <source>
        <dbReference type="EMBL" id="WZW98919.1"/>
    </source>
</evidence>
<dbReference type="Proteomes" id="UP001434337">
    <property type="component" value="Chromosome"/>
</dbReference>
<dbReference type="CDD" id="cd14747">
    <property type="entry name" value="PBP2_MalE"/>
    <property type="match status" value="1"/>
</dbReference>
<dbReference type="RefSeq" id="WP_342372790.1">
    <property type="nucleotide sequence ID" value="NZ_CP115965.1"/>
</dbReference>
<feature type="chain" id="PRO_5047196665" evidence="4">
    <location>
        <begin position="27"/>
        <end position="424"/>
    </location>
</feature>